<dbReference type="SUPFAM" id="SSF46785">
    <property type="entry name" value="Winged helix' DNA-binding domain"/>
    <property type="match status" value="1"/>
</dbReference>
<gene>
    <name evidence="1" type="ordered locus">STK_13113</name>
    <name evidence="1" type="ORF">STS153</name>
</gene>
<dbReference type="Gene3D" id="1.10.10.10">
    <property type="entry name" value="Winged helix-like DNA-binding domain superfamily/Winged helix DNA-binding domain"/>
    <property type="match status" value="1"/>
</dbReference>
<dbReference type="EMBL" id="BA000023">
    <property type="protein sequence ID" value="BAB66366.1"/>
    <property type="molecule type" value="Genomic_DNA"/>
</dbReference>
<protein>
    <recommendedName>
        <fullName evidence="3">Transcription regulator TrmB N-terminal domain-containing protein</fullName>
    </recommendedName>
</protein>
<dbReference type="InterPro" id="IPR036390">
    <property type="entry name" value="WH_DNA-bd_sf"/>
</dbReference>
<evidence type="ECO:0000313" key="1">
    <source>
        <dbReference type="EMBL" id="BAB66366.1"/>
    </source>
</evidence>
<proteinExistence type="predicted"/>
<name>Q971Q4_SULTO</name>
<sequence length="82" mass="9816">MMLEEIDFFILIILSEAKGRTIEEISDETGIREEIVYHILELLRYFDLVKKSNDDRYYSEYTELAKLLLDLKMKNLPDEIIN</sequence>
<keyword evidence="2" id="KW-1185">Reference proteome</keyword>
<accession>Q971Q4</accession>
<organism evidence="1 2">
    <name type="scientific">Sulfurisphaera tokodaii (strain DSM 16993 / JCM 10545 / NBRC 100140 / 7)</name>
    <name type="common">Sulfolobus tokodaii</name>
    <dbReference type="NCBI Taxonomy" id="273063"/>
    <lineage>
        <taxon>Archaea</taxon>
        <taxon>Thermoproteota</taxon>
        <taxon>Thermoprotei</taxon>
        <taxon>Sulfolobales</taxon>
        <taxon>Sulfolobaceae</taxon>
        <taxon>Sulfurisphaera</taxon>
    </lineage>
</organism>
<dbReference type="STRING" id="273063.STK_13113"/>
<evidence type="ECO:0000313" key="2">
    <source>
        <dbReference type="Proteomes" id="UP000001015"/>
    </source>
</evidence>
<dbReference type="PATRIC" id="fig|273063.9.peg.1492"/>
<dbReference type="Proteomes" id="UP000001015">
    <property type="component" value="Chromosome"/>
</dbReference>
<dbReference type="eggNOG" id="arCOG07936">
    <property type="taxonomic scope" value="Archaea"/>
</dbReference>
<dbReference type="InterPro" id="IPR036388">
    <property type="entry name" value="WH-like_DNA-bd_sf"/>
</dbReference>
<reference evidence="2" key="1">
    <citation type="journal article" date="2001" name="DNA Res.">
        <title>Complete genome sequence of an aerobic thermoacidophilic Crenarchaeon, Sulfolobus tokodaii strain7.</title>
        <authorList>
            <person name="Kawarabayasi Y."/>
            <person name="Hino Y."/>
            <person name="Horikawa H."/>
            <person name="Jin-no K."/>
            <person name="Takahashi M."/>
            <person name="Sekine M."/>
            <person name="Baba S."/>
            <person name="Ankai A."/>
            <person name="Kosugi H."/>
            <person name="Hosoyama A."/>
            <person name="Fukui S."/>
            <person name="Nagai Y."/>
            <person name="Nishijima K."/>
            <person name="Otsuka R."/>
            <person name="Nakazawa H."/>
            <person name="Takamiya M."/>
            <person name="Kato Y."/>
            <person name="Yoshizawa T."/>
            <person name="Tanaka T."/>
            <person name="Kudoh Y."/>
            <person name="Yamazaki J."/>
            <person name="Kushida N."/>
            <person name="Oguchi A."/>
            <person name="Aoki K."/>
            <person name="Masuda S."/>
            <person name="Yanagii M."/>
            <person name="Nishimura M."/>
            <person name="Yamagishi A."/>
            <person name="Oshima T."/>
            <person name="Kikuchi H."/>
        </authorList>
    </citation>
    <scope>NUCLEOTIDE SEQUENCE [LARGE SCALE GENOMIC DNA]</scope>
    <source>
        <strain evidence="2">DSM 16993 / JCM 10545 / NBRC 100140 / 7</strain>
    </source>
</reference>
<evidence type="ECO:0008006" key="3">
    <source>
        <dbReference type="Google" id="ProtNLM"/>
    </source>
</evidence>
<dbReference type="AlphaFoldDB" id="Q971Q4"/>
<dbReference type="KEGG" id="sto:STK_13113"/>